<dbReference type="InterPro" id="IPR037617">
    <property type="entry name" value="LIPB1/2_SAM_1"/>
</dbReference>
<evidence type="ECO:0000256" key="1">
    <source>
        <dbReference type="ARBA" id="ARBA00007547"/>
    </source>
</evidence>
<feature type="compositionally biased region" description="Gly residues" evidence="5">
    <location>
        <begin position="1"/>
        <end position="12"/>
    </location>
</feature>
<dbReference type="PANTHER" id="PTHR12587">
    <property type="entry name" value="LAR INTERACTING PROTEIN LIP -RELATED PROTEIN"/>
    <property type="match status" value="1"/>
</dbReference>
<feature type="domain" description="SAM" evidence="6">
    <location>
        <begin position="458"/>
        <end position="522"/>
    </location>
</feature>
<feature type="domain" description="SAM" evidence="6">
    <location>
        <begin position="623"/>
        <end position="654"/>
    </location>
</feature>
<gene>
    <name evidence="7" type="ORF">JTE90_010396</name>
</gene>
<dbReference type="SUPFAM" id="SSF47769">
    <property type="entry name" value="SAM/Pointed domain"/>
    <property type="match status" value="3"/>
</dbReference>
<dbReference type="EMBL" id="JAFNEN010000001">
    <property type="protein sequence ID" value="KAG8202025.1"/>
    <property type="molecule type" value="Genomic_DNA"/>
</dbReference>
<keyword evidence="2" id="KW-0677">Repeat</keyword>
<feature type="compositionally biased region" description="Polar residues" evidence="5">
    <location>
        <begin position="255"/>
        <end position="274"/>
    </location>
</feature>
<evidence type="ECO:0000256" key="2">
    <source>
        <dbReference type="ARBA" id="ARBA00022737"/>
    </source>
</evidence>
<protein>
    <recommendedName>
        <fullName evidence="6">SAM domain-containing protein</fullName>
    </recommendedName>
</protein>
<evidence type="ECO:0000313" key="8">
    <source>
        <dbReference type="Proteomes" id="UP000827092"/>
    </source>
</evidence>
<dbReference type="CDD" id="cd09566">
    <property type="entry name" value="SAM_liprin-beta1_2_repeat2"/>
    <property type="match status" value="1"/>
</dbReference>
<evidence type="ECO:0000313" key="7">
    <source>
        <dbReference type="EMBL" id="KAG8202025.1"/>
    </source>
</evidence>
<comment type="similarity">
    <text evidence="1">Belongs to the liprin family. Liprin-beta subfamily.</text>
</comment>
<dbReference type="InterPro" id="IPR029515">
    <property type="entry name" value="Liprin"/>
</dbReference>
<dbReference type="Pfam" id="PF26022">
    <property type="entry name" value="CC_Liprin_beta"/>
    <property type="match status" value="1"/>
</dbReference>
<dbReference type="PROSITE" id="PS50105">
    <property type="entry name" value="SAM_DOMAIN"/>
    <property type="match status" value="3"/>
</dbReference>
<feature type="domain" description="SAM" evidence="6">
    <location>
        <begin position="538"/>
        <end position="596"/>
    </location>
</feature>
<dbReference type="GO" id="GO:0048786">
    <property type="term" value="C:presynaptic active zone"/>
    <property type="evidence" value="ECO:0007669"/>
    <property type="project" value="TreeGrafter"/>
</dbReference>
<dbReference type="InterPro" id="IPR058914">
    <property type="entry name" value="LIPB1/2_CC"/>
</dbReference>
<evidence type="ECO:0000256" key="4">
    <source>
        <dbReference type="SAM" id="Coils"/>
    </source>
</evidence>
<dbReference type="Pfam" id="PF00536">
    <property type="entry name" value="SAM_1"/>
    <property type="match status" value="2"/>
</dbReference>
<evidence type="ECO:0000256" key="5">
    <source>
        <dbReference type="SAM" id="MobiDB-lite"/>
    </source>
</evidence>
<dbReference type="SMART" id="SM00454">
    <property type="entry name" value="SAM"/>
    <property type="match status" value="3"/>
</dbReference>
<dbReference type="CDD" id="cd09569">
    <property type="entry name" value="SAM_liprin-beta1_2_repeat3"/>
    <property type="match status" value="1"/>
</dbReference>
<name>A0AAV6W3D6_9ARAC</name>
<reference evidence="7 8" key="1">
    <citation type="journal article" date="2022" name="Nat. Ecol. Evol.">
        <title>A masculinizing supergene underlies an exaggerated male reproductive morph in a spider.</title>
        <authorList>
            <person name="Hendrickx F."/>
            <person name="De Corte Z."/>
            <person name="Sonet G."/>
            <person name="Van Belleghem S.M."/>
            <person name="Kostlbacher S."/>
            <person name="Vangestel C."/>
        </authorList>
    </citation>
    <scope>NUCLEOTIDE SEQUENCE [LARGE SCALE GENOMIC DNA]</scope>
    <source>
        <strain evidence="7">W744_W776</strain>
    </source>
</reference>
<dbReference type="InterPro" id="IPR037618">
    <property type="entry name" value="LIPB1/2_SAM_2nd"/>
</dbReference>
<dbReference type="FunFam" id="1.10.150.50:FF:000005">
    <property type="entry name" value="Liprin-beta-1 isoform 1"/>
    <property type="match status" value="1"/>
</dbReference>
<comment type="caution">
    <text evidence="7">The sequence shown here is derived from an EMBL/GenBank/DDBJ whole genome shotgun (WGS) entry which is preliminary data.</text>
</comment>
<dbReference type="Gene3D" id="1.10.150.50">
    <property type="entry name" value="Transcription Factor, Ets-1"/>
    <property type="match status" value="3"/>
</dbReference>
<dbReference type="AlphaFoldDB" id="A0AAV6W3D6"/>
<organism evidence="7 8">
    <name type="scientific">Oedothorax gibbosus</name>
    <dbReference type="NCBI Taxonomy" id="931172"/>
    <lineage>
        <taxon>Eukaryota</taxon>
        <taxon>Metazoa</taxon>
        <taxon>Ecdysozoa</taxon>
        <taxon>Arthropoda</taxon>
        <taxon>Chelicerata</taxon>
        <taxon>Arachnida</taxon>
        <taxon>Araneae</taxon>
        <taxon>Araneomorphae</taxon>
        <taxon>Entelegynae</taxon>
        <taxon>Araneoidea</taxon>
        <taxon>Linyphiidae</taxon>
        <taxon>Erigoninae</taxon>
        <taxon>Oedothorax</taxon>
    </lineage>
</organism>
<dbReference type="InterPro" id="IPR037619">
    <property type="entry name" value="LIPB1/2_SAM_3rd"/>
</dbReference>
<dbReference type="CDD" id="cd09563">
    <property type="entry name" value="SAM_liprin-beta1_2_repeat1"/>
    <property type="match status" value="1"/>
</dbReference>
<proteinExistence type="inferred from homology"/>
<evidence type="ECO:0000259" key="6">
    <source>
        <dbReference type="PROSITE" id="PS50105"/>
    </source>
</evidence>
<evidence type="ECO:0000256" key="3">
    <source>
        <dbReference type="ARBA" id="ARBA00023054"/>
    </source>
</evidence>
<dbReference type="GO" id="GO:0007528">
    <property type="term" value="P:neuromuscular junction development"/>
    <property type="evidence" value="ECO:0007669"/>
    <property type="project" value="TreeGrafter"/>
</dbReference>
<dbReference type="PANTHER" id="PTHR12587:SF14">
    <property type="entry name" value="AT31531P"/>
    <property type="match status" value="1"/>
</dbReference>
<feature type="region of interest" description="Disordered" evidence="5">
    <location>
        <begin position="1"/>
        <end position="26"/>
    </location>
</feature>
<sequence length="811" mass="92201">MESGVENGGGGVTSQEDTEDEDQCSASHEFEWRGPDGLVSCEVSPARHSHDCRRTLTPVRSSWCCPSPPPACFHHHYCSPHRLYCSCCRSRKRDCSPVHWQIPVQTEEINSFQKVHDLENEKKNLILQTAVLADQVEVQAEKIVELERILEKKREEFKRLEQTLHQEVLVRSSIESSKLELMTELSNLRLRLTAAERDRKESDDKSRKLECELASYQNSIQCRENEHLFLKGRVPQNGTEVISAHEKNEKLKPTLDSSATSSNSEIFQSTQPHSLNRASNALTFQKSNSAENIGPTVKIIKGDFHYDTMPRQTGSQVLQQLQVQLKEHAADSKTATTLLKSDLVDKDSYTNSKDSRGGSSGKRSGVSFAEQECIKFSSSEKVSMDHVAPLTPPPYLIKAEKDKRGFLKFFSKFKKSGSQNLDRFDSDFKRGGIRATAGPRLGWTQDVPKNPDVPFCHWNVDNIVEWIQKLGLAMYASECKRWMCNGDMLITASSNDLEKELGLKNPLHKKKLMLAIKSMNSDLPLLPTAINNLDYHWVVRWLDDIGLPQYKDSFAESRVDGRVLHYITVEDLLYLKVNSLLHHCSIRRGIQVLREKGFNPHCFIRRSLPEESKIYTPELVALWSNHRVMEWLRTVDLSEYAPNLRGSGVHGALIVYEAKFNSNLFATLLNIPPTKTLLRRHLATHFKHIVGDELTSMKREKEAETPLSPSVKVKSIRKNQFTLKKRNKSESENEEYVCPMEIKIATITSKAPEGDKLIVRRNSDPSPQTQEQKLLDFKNNIDNMGGVSKEITQFPTILQDENLNEAPTTIV</sequence>
<feature type="coiled-coil region" evidence="4">
    <location>
        <begin position="136"/>
        <end position="226"/>
    </location>
</feature>
<keyword evidence="8" id="KW-1185">Reference proteome</keyword>
<dbReference type="InterPro" id="IPR001660">
    <property type="entry name" value="SAM"/>
</dbReference>
<accession>A0AAV6W3D6</accession>
<feature type="region of interest" description="Disordered" evidence="5">
    <location>
        <begin position="248"/>
        <end position="274"/>
    </location>
</feature>
<dbReference type="InterPro" id="IPR013761">
    <property type="entry name" value="SAM/pointed_sf"/>
</dbReference>
<dbReference type="Proteomes" id="UP000827092">
    <property type="component" value="Unassembled WGS sequence"/>
</dbReference>
<dbReference type="Pfam" id="PF07647">
    <property type="entry name" value="SAM_2"/>
    <property type="match status" value="1"/>
</dbReference>
<keyword evidence="3 4" id="KW-0175">Coiled coil</keyword>